<evidence type="ECO:0000313" key="2">
    <source>
        <dbReference type="EMBL" id="MFC5940268.1"/>
    </source>
</evidence>
<accession>A0ABW1HH98</accession>
<feature type="region of interest" description="Disordered" evidence="1">
    <location>
        <begin position="146"/>
        <end position="166"/>
    </location>
</feature>
<comment type="caution">
    <text evidence="2">The sequence shown here is derived from an EMBL/GenBank/DDBJ whole genome shotgun (WGS) entry which is preliminary data.</text>
</comment>
<organism evidence="2 3">
    <name type="scientific">Micromonospora harpali</name>
    <dbReference type="NCBI Taxonomy" id="1490225"/>
    <lineage>
        <taxon>Bacteria</taxon>
        <taxon>Bacillati</taxon>
        <taxon>Actinomycetota</taxon>
        <taxon>Actinomycetes</taxon>
        <taxon>Micromonosporales</taxon>
        <taxon>Micromonosporaceae</taxon>
        <taxon>Micromonospora</taxon>
    </lineage>
</organism>
<keyword evidence="3" id="KW-1185">Reference proteome</keyword>
<gene>
    <name evidence="2" type="ORF">ACFPZ4_02095</name>
</gene>
<dbReference type="Proteomes" id="UP001596207">
    <property type="component" value="Unassembled WGS sequence"/>
</dbReference>
<dbReference type="EMBL" id="JBHSQQ010000005">
    <property type="protein sequence ID" value="MFC5940268.1"/>
    <property type="molecule type" value="Genomic_DNA"/>
</dbReference>
<reference evidence="3" key="1">
    <citation type="journal article" date="2019" name="Int. J. Syst. Evol. Microbiol.">
        <title>The Global Catalogue of Microorganisms (GCM) 10K type strain sequencing project: providing services to taxonomists for standard genome sequencing and annotation.</title>
        <authorList>
            <consortium name="The Broad Institute Genomics Platform"/>
            <consortium name="The Broad Institute Genome Sequencing Center for Infectious Disease"/>
            <person name="Wu L."/>
            <person name="Ma J."/>
        </authorList>
    </citation>
    <scope>NUCLEOTIDE SEQUENCE [LARGE SCALE GENOMIC DNA]</scope>
    <source>
        <strain evidence="3">CGMCC 4.7173</strain>
    </source>
</reference>
<protein>
    <submittedName>
        <fullName evidence="2">Uncharacterized protein</fullName>
    </submittedName>
</protein>
<proteinExistence type="predicted"/>
<name>A0ABW1HH98_9ACTN</name>
<evidence type="ECO:0000256" key="1">
    <source>
        <dbReference type="SAM" id="MobiDB-lite"/>
    </source>
</evidence>
<feature type="compositionally biased region" description="Basic and acidic residues" evidence="1">
    <location>
        <begin position="146"/>
        <end position="160"/>
    </location>
</feature>
<dbReference type="RefSeq" id="WP_343448988.1">
    <property type="nucleotide sequence ID" value="NZ_CP158970.1"/>
</dbReference>
<sequence>MASLLSAVYSYRLSRQSHHVATYHGVIGLLRELDKTFIEHPEIRPYFYGGKPLAADDPQLPRVQAVAELVLDSFEWIWYKRKSFDAENGGGWKAYMVDTFSSSPALQTHYAKSASWYPGITRLIADCSIALGRDVAGAGGVGVVDRLGRGDPAGDREGRPGEGGGD</sequence>
<evidence type="ECO:0000313" key="3">
    <source>
        <dbReference type="Proteomes" id="UP001596207"/>
    </source>
</evidence>